<name>A0A0G0MQS3_9BACT</name>
<evidence type="ECO:0000256" key="8">
    <source>
        <dbReference type="SAM" id="Phobius"/>
    </source>
</evidence>
<feature type="transmembrane region" description="Helical" evidence="8">
    <location>
        <begin position="86"/>
        <end position="106"/>
    </location>
</feature>
<sequence length="552" mass="62633">MKLNKKLFVILVLIFLGLTIRIFGISDLPLYGDELTLVYDTFSVLKTGQDQTGKFFPVTFPMGAGRPGGYIYFSIPFVAMFGPNALGVRALSLLSGIGIILLVYLLTKKLINAKVAQIAAVLIAISPWSINLSRGGYESHFALFLSLLGLYSYLLAKQKPLMLILSAFFFGFAIHTYPTFKMTLPILVPLFILLVGDAKNTFFKRKLYSLAAASILIFFSLLSLMQTLNFGSETRFQQINIFTSPEFVQKVTERVNKEREFSTARNFIKPFISNKVVEYSFYLIENYTKNLSPEFLFLRGDRNPRHNMSLMGGLYLAELLTVILGSVFLLSKKTNISLVSTSKLLVLLISWILITPLPTSLLPETHFLRNSLMLIPLNILSALGIYSLVSLEKNRVKTFSLFVLFAAVSIQLLFLVYRIFFVSPNEFSRFWSYGAKHASMMVAENIHKFDYFILSDKVDNLEYAYPVYSKISPREVIEQNSQKTKLNGYEFKKFDKVYIGSIPSSKVKVFLENLNGSYFYIGPVEDGWELEPFETINNKDNLPAFIVAKKIK</sequence>
<evidence type="ECO:0000256" key="1">
    <source>
        <dbReference type="ARBA" id="ARBA00004651"/>
    </source>
</evidence>
<keyword evidence="2" id="KW-1003">Cell membrane</keyword>
<dbReference type="InterPro" id="IPR038731">
    <property type="entry name" value="RgtA/B/C-like"/>
</dbReference>
<dbReference type="AlphaFoldDB" id="A0A0G0MQS3"/>
<comment type="subcellular location">
    <subcellularLocation>
        <location evidence="1">Cell membrane</location>
        <topology evidence="1">Multi-pass membrane protein</topology>
    </subcellularLocation>
</comment>
<protein>
    <recommendedName>
        <fullName evidence="9">Glycosyltransferase RgtA/B/C/D-like domain-containing protein</fullName>
    </recommendedName>
</protein>
<reference evidence="10 11" key="1">
    <citation type="journal article" date="2015" name="Nature">
        <title>rRNA introns, odd ribosomes, and small enigmatic genomes across a large radiation of phyla.</title>
        <authorList>
            <person name="Brown C.T."/>
            <person name="Hug L.A."/>
            <person name="Thomas B.C."/>
            <person name="Sharon I."/>
            <person name="Castelle C.J."/>
            <person name="Singh A."/>
            <person name="Wilkins M.J."/>
            <person name="Williams K.H."/>
            <person name="Banfield J.F."/>
        </authorList>
    </citation>
    <scope>NUCLEOTIDE SEQUENCE [LARGE SCALE GENOMIC DNA]</scope>
</reference>
<dbReference type="GO" id="GO:0016763">
    <property type="term" value="F:pentosyltransferase activity"/>
    <property type="evidence" value="ECO:0007669"/>
    <property type="project" value="TreeGrafter"/>
</dbReference>
<keyword evidence="7 8" id="KW-0472">Membrane</keyword>
<proteinExistence type="predicted"/>
<evidence type="ECO:0000259" key="9">
    <source>
        <dbReference type="Pfam" id="PF13231"/>
    </source>
</evidence>
<accession>A0A0G0MQS3</accession>
<feature type="transmembrane region" description="Helical" evidence="8">
    <location>
        <begin position="308"/>
        <end position="330"/>
    </location>
</feature>
<organism evidence="10 11">
    <name type="scientific">Candidatus Daviesbacteria bacterium GW2011_GWA2_38_24</name>
    <dbReference type="NCBI Taxonomy" id="1618422"/>
    <lineage>
        <taxon>Bacteria</taxon>
        <taxon>Candidatus Daviesiibacteriota</taxon>
    </lineage>
</organism>
<keyword evidence="4" id="KW-0808">Transferase</keyword>
<feature type="transmembrane region" description="Helical" evidence="8">
    <location>
        <begin position="136"/>
        <end position="154"/>
    </location>
</feature>
<dbReference type="Proteomes" id="UP000034235">
    <property type="component" value="Unassembled WGS sequence"/>
</dbReference>
<dbReference type="EMBL" id="LBUP01000001">
    <property type="protein sequence ID" value="KKQ67261.1"/>
    <property type="molecule type" value="Genomic_DNA"/>
</dbReference>
<evidence type="ECO:0000313" key="11">
    <source>
        <dbReference type="Proteomes" id="UP000034235"/>
    </source>
</evidence>
<keyword evidence="3" id="KW-0328">Glycosyltransferase</keyword>
<evidence type="ECO:0000256" key="6">
    <source>
        <dbReference type="ARBA" id="ARBA00022989"/>
    </source>
</evidence>
<gene>
    <name evidence="10" type="ORF">US86_C0001G0188</name>
</gene>
<evidence type="ECO:0000313" key="10">
    <source>
        <dbReference type="EMBL" id="KKQ67261.1"/>
    </source>
</evidence>
<dbReference type="Pfam" id="PF13231">
    <property type="entry name" value="PMT_2"/>
    <property type="match status" value="1"/>
</dbReference>
<dbReference type="PANTHER" id="PTHR33908">
    <property type="entry name" value="MANNOSYLTRANSFERASE YKCB-RELATED"/>
    <property type="match status" value="1"/>
</dbReference>
<feature type="domain" description="Glycosyltransferase RgtA/B/C/D-like" evidence="9">
    <location>
        <begin position="76"/>
        <end position="220"/>
    </location>
</feature>
<evidence type="ECO:0000256" key="4">
    <source>
        <dbReference type="ARBA" id="ARBA00022679"/>
    </source>
</evidence>
<dbReference type="GO" id="GO:0010041">
    <property type="term" value="P:response to iron(III) ion"/>
    <property type="evidence" value="ECO:0007669"/>
    <property type="project" value="TreeGrafter"/>
</dbReference>
<dbReference type="InterPro" id="IPR050297">
    <property type="entry name" value="LipidA_mod_glycosyltrf_83"/>
</dbReference>
<feature type="transmembrane region" description="Helical" evidence="8">
    <location>
        <begin position="183"/>
        <end position="200"/>
    </location>
</feature>
<keyword evidence="5 8" id="KW-0812">Transmembrane</keyword>
<keyword evidence="6 8" id="KW-1133">Transmembrane helix</keyword>
<feature type="transmembrane region" description="Helical" evidence="8">
    <location>
        <begin position="207"/>
        <end position="225"/>
    </location>
</feature>
<dbReference type="PANTHER" id="PTHR33908:SF3">
    <property type="entry name" value="UNDECAPRENYL PHOSPHATE-ALPHA-4-AMINO-4-DEOXY-L-ARABINOSE ARABINOSYL TRANSFERASE"/>
    <property type="match status" value="1"/>
</dbReference>
<evidence type="ECO:0000256" key="3">
    <source>
        <dbReference type="ARBA" id="ARBA00022676"/>
    </source>
</evidence>
<evidence type="ECO:0000256" key="7">
    <source>
        <dbReference type="ARBA" id="ARBA00023136"/>
    </source>
</evidence>
<feature type="transmembrane region" description="Helical" evidence="8">
    <location>
        <begin position="7"/>
        <end position="25"/>
    </location>
</feature>
<dbReference type="GO" id="GO:0005886">
    <property type="term" value="C:plasma membrane"/>
    <property type="evidence" value="ECO:0007669"/>
    <property type="project" value="UniProtKB-SubCell"/>
</dbReference>
<feature type="transmembrane region" description="Helical" evidence="8">
    <location>
        <begin position="367"/>
        <end position="389"/>
    </location>
</feature>
<feature type="transmembrane region" description="Helical" evidence="8">
    <location>
        <begin position="342"/>
        <end position="361"/>
    </location>
</feature>
<evidence type="ECO:0000256" key="5">
    <source>
        <dbReference type="ARBA" id="ARBA00022692"/>
    </source>
</evidence>
<comment type="caution">
    <text evidence="10">The sequence shown here is derived from an EMBL/GenBank/DDBJ whole genome shotgun (WGS) entry which is preliminary data.</text>
</comment>
<dbReference type="GO" id="GO:0009103">
    <property type="term" value="P:lipopolysaccharide biosynthetic process"/>
    <property type="evidence" value="ECO:0007669"/>
    <property type="project" value="UniProtKB-ARBA"/>
</dbReference>
<feature type="transmembrane region" description="Helical" evidence="8">
    <location>
        <begin position="401"/>
        <end position="420"/>
    </location>
</feature>
<evidence type="ECO:0000256" key="2">
    <source>
        <dbReference type="ARBA" id="ARBA00022475"/>
    </source>
</evidence>